<sequence length="142" mass="15496">MQDATNQNVTTCTTQVIVDCTDMYSETPSSVGAHKQFHSNYKRHSTVKVLVGMNTGGAITYICVLQGGRLSDKFKTVGADDLLSKLNPGEKNKKVSEARVHIERAIRRIKQFNILRQEVKLSQGVLGVLCVLGVGVEGMSSN</sequence>
<evidence type="ECO:0000259" key="3">
    <source>
        <dbReference type="Pfam" id="PF13359"/>
    </source>
</evidence>
<gene>
    <name evidence="4" type="ORF">MAR_033433</name>
</gene>
<dbReference type="Proteomes" id="UP001164746">
    <property type="component" value="Chromosome 17"/>
</dbReference>
<keyword evidence="5" id="KW-1185">Reference proteome</keyword>
<organism evidence="4 5">
    <name type="scientific">Mya arenaria</name>
    <name type="common">Soft-shell clam</name>
    <dbReference type="NCBI Taxonomy" id="6604"/>
    <lineage>
        <taxon>Eukaryota</taxon>
        <taxon>Metazoa</taxon>
        <taxon>Spiralia</taxon>
        <taxon>Lophotrochozoa</taxon>
        <taxon>Mollusca</taxon>
        <taxon>Bivalvia</taxon>
        <taxon>Autobranchia</taxon>
        <taxon>Heteroconchia</taxon>
        <taxon>Euheterodonta</taxon>
        <taxon>Imparidentia</taxon>
        <taxon>Neoheterodontei</taxon>
        <taxon>Myida</taxon>
        <taxon>Myoidea</taxon>
        <taxon>Myidae</taxon>
        <taxon>Mya</taxon>
    </lineage>
</organism>
<evidence type="ECO:0000256" key="1">
    <source>
        <dbReference type="ARBA" id="ARBA00001968"/>
    </source>
</evidence>
<reference evidence="4" key="1">
    <citation type="submission" date="2022-11" db="EMBL/GenBank/DDBJ databases">
        <title>Centuries of genome instability and evolution in soft-shell clam transmissible cancer (bioRxiv).</title>
        <authorList>
            <person name="Hart S.F.M."/>
            <person name="Yonemitsu M.A."/>
            <person name="Giersch R.M."/>
            <person name="Beal B.F."/>
            <person name="Arriagada G."/>
            <person name="Davis B.W."/>
            <person name="Ostrander E.A."/>
            <person name="Goff S.P."/>
            <person name="Metzger M.J."/>
        </authorList>
    </citation>
    <scope>NUCLEOTIDE SEQUENCE</scope>
    <source>
        <strain evidence="4">MELC-2E11</strain>
        <tissue evidence="4">Siphon/mantle</tissue>
    </source>
</reference>
<dbReference type="Pfam" id="PF13359">
    <property type="entry name" value="DDE_Tnp_4"/>
    <property type="match status" value="2"/>
</dbReference>
<dbReference type="EMBL" id="CP111028">
    <property type="protein sequence ID" value="WAR30891.1"/>
    <property type="molecule type" value="Genomic_DNA"/>
</dbReference>
<comment type="cofactor">
    <cofactor evidence="1">
        <name>a divalent metal cation</name>
        <dbReference type="ChEBI" id="CHEBI:60240"/>
    </cofactor>
</comment>
<name>A0ABY7GCS1_MYAAR</name>
<protein>
    <recommendedName>
        <fullName evidence="3">DDE Tnp4 domain-containing protein</fullName>
    </recommendedName>
</protein>
<dbReference type="InterPro" id="IPR027806">
    <property type="entry name" value="HARBI1_dom"/>
</dbReference>
<proteinExistence type="predicted"/>
<evidence type="ECO:0000313" key="5">
    <source>
        <dbReference type="Proteomes" id="UP001164746"/>
    </source>
</evidence>
<evidence type="ECO:0000313" key="4">
    <source>
        <dbReference type="EMBL" id="WAR30891.1"/>
    </source>
</evidence>
<feature type="domain" description="DDE Tnp4" evidence="3">
    <location>
        <begin position="18"/>
        <end position="74"/>
    </location>
</feature>
<accession>A0ABY7GCS1</accession>
<feature type="non-terminal residue" evidence="4">
    <location>
        <position position="142"/>
    </location>
</feature>
<feature type="domain" description="DDE Tnp4" evidence="3">
    <location>
        <begin position="90"/>
        <end position="122"/>
    </location>
</feature>
<keyword evidence="2" id="KW-0479">Metal-binding</keyword>
<evidence type="ECO:0000256" key="2">
    <source>
        <dbReference type="ARBA" id="ARBA00022723"/>
    </source>
</evidence>
<dbReference type="PANTHER" id="PTHR23080">
    <property type="entry name" value="THAP DOMAIN PROTEIN"/>
    <property type="match status" value="1"/>
</dbReference>